<feature type="transmembrane region" description="Helical" evidence="1">
    <location>
        <begin position="6"/>
        <end position="22"/>
    </location>
</feature>
<feature type="transmembrane region" description="Helical" evidence="1">
    <location>
        <begin position="149"/>
        <end position="179"/>
    </location>
</feature>
<keyword evidence="1" id="KW-0472">Membrane</keyword>
<proteinExistence type="predicted"/>
<evidence type="ECO:0000313" key="2">
    <source>
        <dbReference type="EMBL" id="PMF25589.1"/>
    </source>
</evidence>
<dbReference type="Proteomes" id="UP000235405">
    <property type="component" value="Unassembled WGS sequence"/>
</dbReference>
<dbReference type="AlphaFoldDB" id="A0A2N7CHB7"/>
<evidence type="ECO:0000313" key="3">
    <source>
        <dbReference type="Proteomes" id="UP000235405"/>
    </source>
</evidence>
<feature type="transmembrane region" description="Helical" evidence="1">
    <location>
        <begin position="57"/>
        <end position="88"/>
    </location>
</feature>
<comment type="caution">
    <text evidence="2">The sequence shown here is derived from an EMBL/GenBank/DDBJ whole genome shotgun (WGS) entry which is preliminary data.</text>
</comment>
<dbReference type="EMBL" id="MCSW01000113">
    <property type="protein sequence ID" value="PMF25589.1"/>
    <property type="molecule type" value="Genomic_DNA"/>
</dbReference>
<feature type="transmembrane region" description="Helical" evidence="1">
    <location>
        <begin position="191"/>
        <end position="210"/>
    </location>
</feature>
<reference evidence="3" key="1">
    <citation type="submission" date="2016-07" db="EMBL/GenBank/DDBJ databases">
        <title>Nontailed viruses are major unrecognized killers of bacteria in the ocean.</title>
        <authorList>
            <person name="Kauffman K."/>
            <person name="Hussain F."/>
            <person name="Yang J."/>
            <person name="Arevalo P."/>
            <person name="Brown J."/>
            <person name="Cutler M."/>
            <person name="Kelly L."/>
            <person name="Polz M.F."/>
        </authorList>
    </citation>
    <scope>NUCLEOTIDE SEQUENCE [LARGE SCALE GENOMIC DNA]</scope>
    <source>
        <strain evidence="3">10N.286.54.F3</strain>
    </source>
</reference>
<name>A0A2N7CHB7_VIBSP</name>
<evidence type="ECO:0000256" key="1">
    <source>
        <dbReference type="SAM" id="Phobius"/>
    </source>
</evidence>
<keyword evidence="1" id="KW-1133">Transmembrane helix</keyword>
<dbReference type="CDD" id="cd21871">
    <property type="entry name" value="VscT2"/>
    <property type="match status" value="1"/>
</dbReference>
<keyword evidence="1" id="KW-0812">Transmembrane</keyword>
<sequence length="227" mass="25651">MESLLFPNWMLFAGLFLFLKVYEPTRLYLDNICCLAIAIACAMFLDNQQALTDLNLGWVVAVVMFALLMSVPYLLGGTVGSVIQQLLLLNEQSVQDKRFTDESESLAKISSLLFVYYALADGALFRPFIQLLNSPTSIGIHTDFEHLFFLITDSLCMLVVVSGKYIVLMIAITVCCGYVDLFFKKASLSQFVTPNIKAVLVVILLNLWFLNDQFYVFKQLMQKVGYE</sequence>
<protein>
    <submittedName>
        <fullName evidence="2">Type III secretion system apparatus protein VscT2</fullName>
    </submittedName>
</protein>
<gene>
    <name evidence="2" type="ORF">BCV19_00625</name>
</gene>
<accession>A0A2N7CHB7</accession>
<dbReference type="InterPro" id="IPR059196">
    <property type="entry name" value="VscT2-like"/>
</dbReference>
<organism evidence="2 3">
    <name type="scientific">Vibrio splendidus</name>
    <dbReference type="NCBI Taxonomy" id="29497"/>
    <lineage>
        <taxon>Bacteria</taxon>
        <taxon>Pseudomonadati</taxon>
        <taxon>Pseudomonadota</taxon>
        <taxon>Gammaproteobacteria</taxon>
        <taxon>Vibrionales</taxon>
        <taxon>Vibrionaceae</taxon>
        <taxon>Vibrio</taxon>
    </lineage>
</organism>
<feature type="transmembrane region" description="Helical" evidence="1">
    <location>
        <begin position="27"/>
        <end position="45"/>
    </location>
</feature>